<evidence type="ECO:0000256" key="3">
    <source>
        <dbReference type="SAM" id="Phobius"/>
    </source>
</evidence>
<name>A0A364V9U2_9CORY</name>
<evidence type="ECO:0000256" key="2">
    <source>
        <dbReference type="SAM" id="MobiDB-lite"/>
    </source>
</evidence>
<evidence type="ECO:0000313" key="5">
    <source>
        <dbReference type="EMBL" id="RAV33336.1"/>
    </source>
</evidence>
<comment type="similarity">
    <text evidence="1">Belongs to the LytR/CpsA/Psr (LCP) family.</text>
</comment>
<comment type="caution">
    <text evidence="5">The sequence shown here is derived from an EMBL/GenBank/DDBJ whole genome shotgun (WGS) entry which is preliminary data.</text>
</comment>
<dbReference type="Pfam" id="PF03816">
    <property type="entry name" value="LytR_cpsA_psr"/>
    <property type="match status" value="1"/>
</dbReference>
<feature type="region of interest" description="Disordered" evidence="2">
    <location>
        <begin position="1"/>
        <end position="30"/>
    </location>
</feature>
<gene>
    <name evidence="5" type="ORF">CWC39_09060</name>
</gene>
<dbReference type="EMBL" id="PHQP01000087">
    <property type="protein sequence ID" value="RAV33336.1"/>
    <property type="molecule type" value="Genomic_DNA"/>
</dbReference>
<dbReference type="Proteomes" id="UP000251047">
    <property type="component" value="Unassembled WGS sequence"/>
</dbReference>
<dbReference type="OrthoDB" id="9782542at2"/>
<proteinExistence type="inferred from homology"/>
<protein>
    <submittedName>
        <fullName evidence="5">LytTR family transcriptional regulator</fullName>
    </submittedName>
</protein>
<evidence type="ECO:0000256" key="1">
    <source>
        <dbReference type="ARBA" id="ARBA00006068"/>
    </source>
</evidence>
<reference evidence="5 6" key="1">
    <citation type="journal article" date="2018" name="Syst. Appl. Microbiol.">
        <title>Corynebacterium heidelbergense sp. nov., isolated from the preen glands of Egyptian geese (Alopochen aegyptiacus).</title>
        <authorList>
            <person name="Braun M.S."/>
            <person name="Wang E."/>
            <person name="Zimmermann S."/>
            <person name="Wink M."/>
        </authorList>
    </citation>
    <scope>NUCLEOTIDE SEQUENCE [LARGE SCALE GENOMIC DNA]</scope>
    <source>
        <strain evidence="5 6">DSM 104638</strain>
    </source>
</reference>
<keyword evidence="3" id="KW-1133">Transmembrane helix</keyword>
<feature type="transmembrane region" description="Helical" evidence="3">
    <location>
        <begin position="54"/>
        <end position="73"/>
    </location>
</feature>
<sequence>MAPSRPDSPRPGASRRNTAGPEAGRSRSRSFGRAVAAGTLAAGRRARRFGPLKILGLLLAAVLALIVGMGLWVDSNLQRTDALAQYPERPSSSGTNWLLVGSDSRAGLSDADGSRLTAGELNDSTGRTDTIMLVHIPTGGGKPKMVSFPRDSFVDIPGEGKNKINQAFAIGGPQLLQKTIEQNTGLRVDHYAEIGFGGFANVVDSVGGIDLCLDQPINDPMAGINLPQGCQKMNGPTALGYVRTRYTSDNGDLDRVERQRKFLSALSDKISSPGTLLNPFRALPVTNALSKSLTVDKHDHVWSLGWLALAMTRGADQVTVPVAGFEDTFAGNAVLWDEAGAKQLFDSMR</sequence>
<keyword evidence="3" id="KW-0812">Transmembrane</keyword>
<accession>A0A364V9U2</accession>
<dbReference type="InterPro" id="IPR050922">
    <property type="entry name" value="LytR/CpsA/Psr_CW_biosynth"/>
</dbReference>
<evidence type="ECO:0000313" key="6">
    <source>
        <dbReference type="Proteomes" id="UP000251047"/>
    </source>
</evidence>
<evidence type="ECO:0000259" key="4">
    <source>
        <dbReference type="Pfam" id="PF03816"/>
    </source>
</evidence>
<feature type="domain" description="Cell envelope-related transcriptional attenuator" evidence="4">
    <location>
        <begin position="127"/>
        <end position="271"/>
    </location>
</feature>
<dbReference type="AlphaFoldDB" id="A0A364V9U2"/>
<dbReference type="Gene3D" id="3.40.630.190">
    <property type="entry name" value="LCP protein"/>
    <property type="match status" value="1"/>
</dbReference>
<keyword evidence="3" id="KW-0472">Membrane</keyword>
<dbReference type="PANTHER" id="PTHR33392:SF6">
    <property type="entry name" value="POLYISOPRENYL-TEICHOIC ACID--PEPTIDOGLYCAN TEICHOIC ACID TRANSFERASE TAGU"/>
    <property type="match status" value="1"/>
</dbReference>
<dbReference type="InterPro" id="IPR004474">
    <property type="entry name" value="LytR_CpsA_psr"/>
</dbReference>
<organism evidence="5 6">
    <name type="scientific">Corynebacterium heidelbergense</name>
    <dbReference type="NCBI Taxonomy" id="2055947"/>
    <lineage>
        <taxon>Bacteria</taxon>
        <taxon>Bacillati</taxon>
        <taxon>Actinomycetota</taxon>
        <taxon>Actinomycetes</taxon>
        <taxon>Mycobacteriales</taxon>
        <taxon>Corynebacteriaceae</taxon>
        <taxon>Corynebacterium</taxon>
    </lineage>
</organism>
<dbReference type="PANTHER" id="PTHR33392">
    <property type="entry name" value="POLYISOPRENYL-TEICHOIC ACID--PEPTIDOGLYCAN TEICHOIC ACID TRANSFERASE TAGU"/>
    <property type="match status" value="1"/>
</dbReference>
<dbReference type="NCBIfam" id="TIGR00350">
    <property type="entry name" value="lytR_cpsA_psr"/>
    <property type="match status" value="1"/>
</dbReference>